<feature type="region of interest" description="Disordered" evidence="5">
    <location>
        <begin position="416"/>
        <end position="439"/>
    </location>
</feature>
<evidence type="ECO:0000256" key="1">
    <source>
        <dbReference type="ARBA" id="ARBA00004141"/>
    </source>
</evidence>
<feature type="transmembrane region" description="Helical" evidence="6">
    <location>
        <begin position="250"/>
        <end position="270"/>
    </location>
</feature>
<feature type="transmembrane region" description="Helical" evidence="6">
    <location>
        <begin position="216"/>
        <end position="244"/>
    </location>
</feature>
<proteinExistence type="predicted"/>
<evidence type="ECO:0000259" key="7">
    <source>
        <dbReference type="Pfam" id="PF04932"/>
    </source>
</evidence>
<feature type="transmembrane region" description="Helical" evidence="6">
    <location>
        <begin position="96"/>
        <end position="117"/>
    </location>
</feature>
<reference evidence="8 9" key="1">
    <citation type="journal article" date="2019" name="Int. J. Syst. Evol. Microbiol.">
        <title>The Global Catalogue of Microorganisms (GCM) 10K type strain sequencing project: providing services to taxonomists for standard genome sequencing and annotation.</title>
        <authorList>
            <consortium name="The Broad Institute Genomics Platform"/>
            <consortium name="The Broad Institute Genome Sequencing Center for Infectious Disease"/>
            <person name="Wu L."/>
            <person name="Ma J."/>
        </authorList>
    </citation>
    <scope>NUCLEOTIDE SEQUENCE [LARGE SCALE GENOMIC DNA]</scope>
    <source>
        <strain evidence="8 9">JCM 16378</strain>
    </source>
</reference>
<sequence>MAPRPPRAEGGAPGLQTSAGRSTEESDAPDGQPSSGWPLYLCCILLVACTIPWRRGTYFSGGLDPVVALKGLIGAAGLALSFYLSRDRGSQLRLGARTIALATSYLVISVIGGWAAGTTLPSLVIAVRVAMLLASLAFLLQAFGIARVVPAMLRTMGLLAALAIATGIGTLASGRLQGGIPPLAPNEIAFLCGALLLLTVHRIVEREATRGELPLAALLAALVWLTGSRTTAATLAVALVVIIIQARRFSVPAFLALVAAVPAVAYAVLATSAVTDMLLRGGSQNVTTLSSRTIAWQAALTMDTSTYQRWFGGGLTMKHIPVGGQYWQTQLLDSSWVSGLVQTGILGLAVIGLWVLTTTVAALRTPRPWRPLWLGLLVFIVFRSLLESGLFDASTSFIVFALVSLASEHSTRVSGAEEVDAAAQPRRETSPSSLATADR</sequence>
<evidence type="ECO:0000256" key="5">
    <source>
        <dbReference type="SAM" id="MobiDB-lite"/>
    </source>
</evidence>
<feature type="compositionally biased region" description="Polar residues" evidence="5">
    <location>
        <begin position="430"/>
        <end position="439"/>
    </location>
</feature>
<feature type="region of interest" description="Disordered" evidence="5">
    <location>
        <begin position="1"/>
        <end position="33"/>
    </location>
</feature>
<comment type="caution">
    <text evidence="8">The sequence shown here is derived from an EMBL/GenBank/DDBJ whole genome shotgun (WGS) entry which is preliminary data.</text>
</comment>
<evidence type="ECO:0000256" key="4">
    <source>
        <dbReference type="ARBA" id="ARBA00023136"/>
    </source>
</evidence>
<keyword evidence="3 6" id="KW-1133">Transmembrane helix</keyword>
<organism evidence="8 9">
    <name type="scientific">Pedococcus aerophilus</name>
    <dbReference type="NCBI Taxonomy" id="436356"/>
    <lineage>
        <taxon>Bacteria</taxon>
        <taxon>Bacillati</taxon>
        <taxon>Actinomycetota</taxon>
        <taxon>Actinomycetes</taxon>
        <taxon>Micrococcales</taxon>
        <taxon>Intrasporangiaceae</taxon>
        <taxon>Pedococcus</taxon>
    </lineage>
</organism>
<name>A0ABN3URX0_9MICO</name>
<comment type="subcellular location">
    <subcellularLocation>
        <location evidence="1">Membrane</location>
        <topology evidence="1">Multi-pass membrane protein</topology>
    </subcellularLocation>
</comment>
<feature type="transmembrane region" description="Helical" evidence="6">
    <location>
        <begin position="336"/>
        <end position="356"/>
    </location>
</feature>
<dbReference type="Proteomes" id="UP001501326">
    <property type="component" value="Unassembled WGS sequence"/>
</dbReference>
<feature type="transmembrane region" description="Helical" evidence="6">
    <location>
        <begin position="66"/>
        <end position="84"/>
    </location>
</feature>
<evidence type="ECO:0000256" key="3">
    <source>
        <dbReference type="ARBA" id="ARBA00022989"/>
    </source>
</evidence>
<feature type="transmembrane region" description="Helical" evidence="6">
    <location>
        <begin position="158"/>
        <end position="176"/>
    </location>
</feature>
<dbReference type="InterPro" id="IPR007016">
    <property type="entry name" value="O-antigen_ligase-rel_domated"/>
</dbReference>
<keyword evidence="2 6" id="KW-0812">Transmembrane</keyword>
<dbReference type="EMBL" id="BAAARN010000002">
    <property type="protein sequence ID" value="GAA2737167.1"/>
    <property type="molecule type" value="Genomic_DNA"/>
</dbReference>
<feature type="transmembrane region" description="Helical" evidence="6">
    <location>
        <begin position="368"/>
        <end position="386"/>
    </location>
</feature>
<feature type="domain" description="O-antigen ligase-related" evidence="7">
    <location>
        <begin position="215"/>
        <end position="351"/>
    </location>
</feature>
<evidence type="ECO:0000313" key="9">
    <source>
        <dbReference type="Proteomes" id="UP001501326"/>
    </source>
</evidence>
<protein>
    <recommendedName>
        <fullName evidence="7">O-antigen ligase-related domain-containing protein</fullName>
    </recommendedName>
</protein>
<keyword evidence="9" id="KW-1185">Reference proteome</keyword>
<evidence type="ECO:0000256" key="6">
    <source>
        <dbReference type="SAM" id="Phobius"/>
    </source>
</evidence>
<keyword evidence="4 6" id="KW-0472">Membrane</keyword>
<evidence type="ECO:0000256" key="2">
    <source>
        <dbReference type="ARBA" id="ARBA00022692"/>
    </source>
</evidence>
<gene>
    <name evidence="8" type="ORF">GCM10009867_23310</name>
</gene>
<feature type="transmembrane region" description="Helical" evidence="6">
    <location>
        <begin position="123"/>
        <end position="146"/>
    </location>
</feature>
<evidence type="ECO:0000313" key="8">
    <source>
        <dbReference type="EMBL" id="GAA2737167.1"/>
    </source>
</evidence>
<dbReference type="Pfam" id="PF04932">
    <property type="entry name" value="Wzy_C"/>
    <property type="match status" value="1"/>
</dbReference>
<accession>A0ABN3URX0</accession>